<dbReference type="EMBL" id="CM009749">
    <property type="protein sequence ID" value="PUZ76427.1"/>
    <property type="molecule type" value="Genomic_DNA"/>
</dbReference>
<proteinExistence type="predicted"/>
<evidence type="ECO:0000313" key="2">
    <source>
        <dbReference type="EMBL" id="PUZ76427.1"/>
    </source>
</evidence>
<name>A0A2T7F8M4_9POAL</name>
<dbReference type="AlphaFoldDB" id="A0A2T7F8M4"/>
<evidence type="ECO:0000313" key="3">
    <source>
        <dbReference type="Proteomes" id="UP000244336"/>
    </source>
</evidence>
<dbReference type="Gramene" id="PUZ76427">
    <property type="protein sequence ID" value="PUZ76427"/>
    <property type="gene ID" value="GQ55_1G290100"/>
</dbReference>
<evidence type="ECO:0000256" key="1">
    <source>
        <dbReference type="SAM" id="MobiDB-lite"/>
    </source>
</evidence>
<organism evidence="2 3">
    <name type="scientific">Panicum hallii var. hallii</name>
    <dbReference type="NCBI Taxonomy" id="1504633"/>
    <lineage>
        <taxon>Eukaryota</taxon>
        <taxon>Viridiplantae</taxon>
        <taxon>Streptophyta</taxon>
        <taxon>Embryophyta</taxon>
        <taxon>Tracheophyta</taxon>
        <taxon>Spermatophyta</taxon>
        <taxon>Magnoliopsida</taxon>
        <taxon>Liliopsida</taxon>
        <taxon>Poales</taxon>
        <taxon>Poaceae</taxon>
        <taxon>PACMAD clade</taxon>
        <taxon>Panicoideae</taxon>
        <taxon>Panicodae</taxon>
        <taxon>Paniceae</taxon>
        <taxon>Panicinae</taxon>
        <taxon>Panicum</taxon>
        <taxon>Panicum sect. Panicum</taxon>
    </lineage>
</organism>
<feature type="compositionally biased region" description="Basic residues" evidence="1">
    <location>
        <begin position="126"/>
        <end position="135"/>
    </location>
</feature>
<dbReference type="Proteomes" id="UP000244336">
    <property type="component" value="Chromosome 1"/>
</dbReference>
<gene>
    <name evidence="2" type="ORF">GQ55_1G290100</name>
</gene>
<feature type="compositionally biased region" description="Low complexity" evidence="1">
    <location>
        <begin position="209"/>
        <end position="226"/>
    </location>
</feature>
<reference evidence="2 3" key="1">
    <citation type="submission" date="2018-04" db="EMBL/GenBank/DDBJ databases">
        <title>WGS assembly of Panicum hallii var. hallii HAL2.</title>
        <authorList>
            <person name="Lovell J."/>
            <person name="Jenkins J."/>
            <person name="Lowry D."/>
            <person name="Mamidi S."/>
            <person name="Sreedasyam A."/>
            <person name="Weng X."/>
            <person name="Barry K."/>
            <person name="Bonette J."/>
            <person name="Campitelli B."/>
            <person name="Daum C."/>
            <person name="Gordon S."/>
            <person name="Gould B."/>
            <person name="Lipzen A."/>
            <person name="MacQueen A."/>
            <person name="Palacio-Mejia J."/>
            <person name="Plott C."/>
            <person name="Shakirov E."/>
            <person name="Shu S."/>
            <person name="Yoshinaga Y."/>
            <person name="Zane M."/>
            <person name="Rokhsar D."/>
            <person name="Grimwood J."/>
            <person name="Schmutz J."/>
            <person name="Juenger T."/>
        </authorList>
    </citation>
    <scope>NUCLEOTIDE SEQUENCE [LARGE SCALE GENOMIC DNA]</scope>
    <source>
        <strain evidence="3">cv. HAL2</strain>
    </source>
</reference>
<feature type="region of interest" description="Disordered" evidence="1">
    <location>
        <begin position="109"/>
        <end position="238"/>
    </location>
</feature>
<protein>
    <submittedName>
        <fullName evidence="2">Uncharacterized protein</fullName>
    </submittedName>
</protein>
<keyword evidence="3" id="KW-1185">Reference proteome</keyword>
<accession>A0A2T7F8M4</accession>
<sequence>MNASTKHQQQDSSIQSTSVIIYSIKISECSSEQARAVRTQDRRWMANASEPIGQQSASPTKLRNLYVDTAYVTNHNQWAVMTSTAPTFARFRAASTASCRALSCRDGEQAVDRPQVAAAPLDAVARRHHQPRHTRGAWGREGARARRRRSSGLASRERFRRSYCSSPSRSRIKSSGASSPPTGISSASASPISSSPPRSTIRHTTPVVRSRSTPRPGTSSPSAPRWPARRRAVAGVGGARTEAVRHGDEAARRMRAVMTDLAAAHWAGLLGGPQEATRVPTQGGVGVGG</sequence>
<feature type="compositionally biased region" description="Low complexity" evidence="1">
    <location>
        <begin position="162"/>
        <end position="199"/>
    </location>
</feature>